<dbReference type="Proteomes" id="UP001363151">
    <property type="component" value="Unassembled WGS sequence"/>
</dbReference>
<feature type="compositionally biased region" description="Basic and acidic residues" evidence="1">
    <location>
        <begin position="196"/>
        <end position="239"/>
    </location>
</feature>
<evidence type="ECO:0000313" key="3">
    <source>
        <dbReference type="EMBL" id="KAK7254054.1"/>
    </source>
</evidence>
<evidence type="ECO:0000256" key="1">
    <source>
        <dbReference type="SAM" id="MobiDB-lite"/>
    </source>
</evidence>
<name>A0ABR1GDH4_AURAN</name>
<dbReference type="Gene3D" id="2.30.29.30">
    <property type="entry name" value="Pleckstrin-homology domain (PH domain)/Phosphotyrosine-binding domain (PTB)"/>
    <property type="match status" value="1"/>
</dbReference>
<feature type="compositionally biased region" description="Acidic residues" evidence="1">
    <location>
        <begin position="416"/>
        <end position="426"/>
    </location>
</feature>
<accession>A0ABR1GDH4</accession>
<dbReference type="SMART" id="SM00233">
    <property type="entry name" value="PH"/>
    <property type="match status" value="1"/>
</dbReference>
<feature type="compositionally biased region" description="Basic and acidic residues" evidence="1">
    <location>
        <begin position="153"/>
        <end position="185"/>
    </location>
</feature>
<keyword evidence="4" id="KW-1185">Reference proteome</keyword>
<feature type="domain" description="PH" evidence="2">
    <location>
        <begin position="7"/>
        <end position="118"/>
    </location>
</feature>
<feature type="compositionally biased region" description="Low complexity" evidence="1">
    <location>
        <begin position="142"/>
        <end position="152"/>
    </location>
</feature>
<sequence length="533" mass="58785">MTAGPPTTLEGWLTKDKKSKGFGFGSSETRRWFKVKAITPDPGSKRSGGPAKMALCYYKSDRDREPRGWMFLRDITAIREAGPKCFVVEHPSRSLLHAATTGEHADWVAGLKELVADAQGATKAKPAPAKAPPKKLEDPALTSTARSTTTAREPPRDRYDDDHDRYRGDADARRRDDDRDRDRGYDGAALATARPSPDRRATAGRRDDRDRRGDDRDPRRDDRDRRDPRPDDRDRRDHPATLNLSLLPRRSAAPPATSRALKQRSPKKPEPLARRSGDDSPQFDDEIDLGAEALDDTARWRRARGRGPVLDDDAAARRRKKPEPETPLVAAAGKNALETPPAASAPPAEAPKKRDLPAAKIARRAAGGDELDIQWGDGSKPRKSKPKSALAKRLEEGGSRKPSKRSRAKPEKRVDDSDDENVEDDLLAERERLNRIKALADARRDSAKAAKKKVADKEKESKKKKKDKAEDSKPKAPSLFGGVRPDDGFVDDDWDASLDSPAARKALPAKGGPIGGFGAVKPDADFLEDWDPE</sequence>
<feature type="compositionally biased region" description="Acidic residues" evidence="1">
    <location>
        <begin position="281"/>
        <end position="295"/>
    </location>
</feature>
<dbReference type="InterPro" id="IPR001849">
    <property type="entry name" value="PH_domain"/>
</dbReference>
<gene>
    <name evidence="3" type="ORF">SO694_00008043</name>
</gene>
<protein>
    <recommendedName>
        <fullName evidence="2">PH domain-containing protein</fullName>
    </recommendedName>
</protein>
<reference evidence="3 4" key="1">
    <citation type="submission" date="2024-03" db="EMBL/GenBank/DDBJ databases">
        <title>Aureococcus anophagefferens CCMP1851 and Kratosvirus quantuckense: Draft genome of a second virus-susceptible host strain in the model system.</title>
        <authorList>
            <person name="Chase E."/>
            <person name="Truchon A.R."/>
            <person name="Schepens W."/>
            <person name="Wilhelm S.W."/>
        </authorList>
    </citation>
    <scope>NUCLEOTIDE SEQUENCE [LARGE SCALE GENOMIC DNA]</scope>
    <source>
        <strain evidence="3 4">CCMP1851</strain>
    </source>
</reference>
<dbReference type="InterPro" id="IPR011993">
    <property type="entry name" value="PH-like_dom_sf"/>
</dbReference>
<feature type="region of interest" description="Disordered" evidence="1">
    <location>
        <begin position="119"/>
        <end position="533"/>
    </location>
</feature>
<feature type="compositionally biased region" description="Basic and acidic residues" evidence="1">
    <location>
        <begin position="267"/>
        <end position="278"/>
    </location>
</feature>
<feature type="compositionally biased region" description="Low complexity" evidence="1">
    <location>
        <begin position="244"/>
        <end position="260"/>
    </location>
</feature>
<feature type="region of interest" description="Disordered" evidence="1">
    <location>
        <begin position="1"/>
        <end position="25"/>
    </location>
</feature>
<organism evidence="3 4">
    <name type="scientific">Aureococcus anophagefferens</name>
    <name type="common">Harmful bloom alga</name>
    <dbReference type="NCBI Taxonomy" id="44056"/>
    <lineage>
        <taxon>Eukaryota</taxon>
        <taxon>Sar</taxon>
        <taxon>Stramenopiles</taxon>
        <taxon>Ochrophyta</taxon>
        <taxon>Pelagophyceae</taxon>
        <taxon>Pelagomonadales</taxon>
        <taxon>Pelagomonadaceae</taxon>
        <taxon>Aureococcus</taxon>
    </lineage>
</organism>
<feature type="compositionally biased region" description="Basic and acidic residues" evidence="1">
    <location>
        <begin position="427"/>
        <end position="474"/>
    </location>
</feature>
<dbReference type="Pfam" id="PF00169">
    <property type="entry name" value="PH"/>
    <property type="match status" value="1"/>
</dbReference>
<dbReference type="SUPFAM" id="SSF50729">
    <property type="entry name" value="PH domain-like"/>
    <property type="match status" value="1"/>
</dbReference>
<dbReference type="EMBL" id="JBBJCI010000032">
    <property type="protein sequence ID" value="KAK7254054.1"/>
    <property type="molecule type" value="Genomic_DNA"/>
</dbReference>
<evidence type="ECO:0000259" key="2">
    <source>
        <dbReference type="SMART" id="SM00233"/>
    </source>
</evidence>
<evidence type="ECO:0000313" key="4">
    <source>
        <dbReference type="Proteomes" id="UP001363151"/>
    </source>
</evidence>
<comment type="caution">
    <text evidence="3">The sequence shown here is derived from an EMBL/GenBank/DDBJ whole genome shotgun (WGS) entry which is preliminary data.</text>
</comment>
<proteinExistence type="predicted"/>